<keyword evidence="2" id="KW-1133">Transmembrane helix</keyword>
<sequence>MGWFEWTVQLAVILLLAAALPLVLRLERRLAALRRDGAALEGGAGELTEATRLAEAASIRLRAAAEGSGRQLAERLAAAEPLRDDLRYLVERAESLADRLEAVVRTARPLAQDPAPEEDPPGSAGRSQAEQALLRALRGAR</sequence>
<comment type="caution">
    <text evidence="4">The sequence shown here is derived from an EMBL/GenBank/DDBJ whole genome shotgun (WGS) entry which is preliminary data.</text>
</comment>
<keyword evidence="5" id="KW-1185">Reference proteome</keyword>
<dbReference type="OrthoDB" id="7285081at2"/>
<dbReference type="Proteomes" id="UP000295023">
    <property type="component" value="Unassembled WGS sequence"/>
</dbReference>
<dbReference type="AlphaFoldDB" id="A0A4R4DR13"/>
<feature type="transmembrane region" description="Helical" evidence="2">
    <location>
        <begin position="6"/>
        <end position="26"/>
    </location>
</feature>
<keyword evidence="2" id="KW-0812">Transmembrane</keyword>
<dbReference type="Pfam" id="PF20072">
    <property type="entry name" value="DUF6468"/>
    <property type="match status" value="1"/>
</dbReference>
<accession>A0A4R4DR13</accession>
<organism evidence="4 5">
    <name type="scientific">Roseicella aquatilis</name>
    <dbReference type="NCBI Taxonomy" id="2527868"/>
    <lineage>
        <taxon>Bacteria</taxon>
        <taxon>Pseudomonadati</taxon>
        <taxon>Pseudomonadota</taxon>
        <taxon>Alphaproteobacteria</taxon>
        <taxon>Acetobacterales</taxon>
        <taxon>Roseomonadaceae</taxon>
        <taxon>Roseicella</taxon>
    </lineage>
</organism>
<dbReference type="EMBL" id="SKBM01000007">
    <property type="protein sequence ID" value="TCZ63658.1"/>
    <property type="molecule type" value="Genomic_DNA"/>
</dbReference>
<reference evidence="4 5" key="1">
    <citation type="submission" date="2019-03" db="EMBL/GenBank/DDBJ databases">
        <title>Paracraurococcus aquatilis NE82 genome sequence.</title>
        <authorList>
            <person name="Zhao Y."/>
            <person name="Du Z."/>
        </authorList>
    </citation>
    <scope>NUCLEOTIDE SEQUENCE [LARGE SCALE GENOMIC DNA]</scope>
    <source>
        <strain evidence="4 5">NE82</strain>
    </source>
</reference>
<gene>
    <name evidence="4" type="ORF">EXY23_09750</name>
</gene>
<evidence type="ECO:0000256" key="2">
    <source>
        <dbReference type="SAM" id="Phobius"/>
    </source>
</evidence>
<evidence type="ECO:0000259" key="3">
    <source>
        <dbReference type="Pfam" id="PF20072"/>
    </source>
</evidence>
<proteinExistence type="predicted"/>
<evidence type="ECO:0000313" key="4">
    <source>
        <dbReference type="EMBL" id="TCZ63658.1"/>
    </source>
</evidence>
<dbReference type="InterPro" id="IPR045531">
    <property type="entry name" value="DUF6468"/>
</dbReference>
<feature type="region of interest" description="Disordered" evidence="1">
    <location>
        <begin position="107"/>
        <end position="141"/>
    </location>
</feature>
<protein>
    <recommendedName>
        <fullName evidence="3">DUF6468 domain-containing protein</fullName>
    </recommendedName>
</protein>
<name>A0A4R4DR13_9PROT</name>
<dbReference type="RefSeq" id="WP_132287716.1">
    <property type="nucleotide sequence ID" value="NZ_SKBM01000007.1"/>
</dbReference>
<evidence type="ECO:0000313" key="5">
    <source>
        <dbReference type="Proteomes" id="UP000295023"/>
    </source>
</evidence>
<feature type="domain" description="DUF6468" evidence="3">
    <location>
        <begin position="33"/>
        <end position="108"/>
    </location>
</feature>
<keyword evidence="2" id="KW-0472">Membrane</keyword>
<evidence type="ECO:0000256" key="1">
    <source>
        <dbReference type="SAM" id="MobiDB-lite"/>
    </source>
</evidence>